<keyword evidence="2" id="KW-0732">Signal</keyword>
<proteinExistence type="predicted"/>
<name>A0A8W8MSR1_MAGGI</name>
<dbReference type="EnsemblMetazoa" id="G34885.2">
    <property type="protein sequence ID" value="G34885.2:cds"/>
    <property type="gene ID" value="G34885"/>
</dbReference>
<feature type="transmembrane region" description="Helical" evidence="1">
    <location>
        <begin position="182"/>
        <end position="200"/>
    </location>
</feature>
<evidence type="ECO:0000256" key="2">
    <source>
        <dbReference type="SAM" id="SignalP"/>
    </source>
</evidence>
<keyword evidence="1" id="KW-0472">Membrane</keyword>
<reference evidence="3" key="1">
    <citation type="submission" date="2022-08" db="UniProtKB">
        <authorList>
            <consortium name="EnsemblMetazoa"/>
        </authorList>
    </citation>
    <scope>IDENTIFICATION</scope>
    <source>
        <strain evidence="3">05x7-T-G4-1.051#20</strain>
    </source>
</reference>
<accession>A0A8W8MSR1</accession>
<keyword evidence="1" id="KW-0812">Transmembrane</keyword>
<evidence type="ECO:0000313" key="3">
    <source>
        <dbReference type="EnsemblMetazoa" id="G34885.2:cds"/>
    </source>
</evidence>
<feature type="chain" id="PRO_5036491922" evidence="2">
    <location>
        <begin position="26"/>
        <end position="205"/>
    </location>
</feature>
<evidence type="ECO:0000313" key="4">
    <source>
        <dbReference type="Proteomes" id="UP000005408"/>
    </source>
</evidence>
<keyword evidence="4" id="KW-1185">Reference proteome</keyword>
<sequence>MQVVQVCQVLLSVSVAITTVSFTAGFECAQCADIRYAKIMKNTIPDLKLNIGSLNLTSNRLCKSAQGVPVVKCPQSSTSGSNVNRCVHYNGALDMTIKVGTSGEVNVLYEGTYRDCVLESISASGSCMDQITVLPDDNKLRAAALKTSPYNLSDYSVTAEFNGRKCVSDMKGMFQNVNKSPLIVAMTGCNILAIVVSYIISKVYF</sequence>
<evidence type="ECO:0000256" key="1">
    <source>
        <dbReference type="SAM" id="Phobius"/>
    </source>
</evidence>
<protein>
    <submittedName>
        <fullName evidence="3">Uncharacterized protein</fullName>
    </submittedName>
</protein>
<keyword evidence="1" id="KW-1133">Transmembrane helix</keyword>
<organism evidence="3 4">
    <name type="scientific">Magallana gigas</name>
    <name type="common">Pacific oyster</name>
    <name type="synonym">Crassostrea gigas</name>
    <dbReference type="NCBI Taxonomy" id="29159"/>
    <lineage>
        <taxon>Eukaryota</taxon>
        <taxon>Metazoa</taxon>
        <taxon>Spiralia</taxon>
        <taxon>Lophotrochozoa</taxon>
        <taxon>Mollusca</taxon>
        <taxon>Bivalvia</taxon>
        <taxon>Autobranchia</taxon>
        <taxon>Pteriomorphia</taxon>
        <taxon>Ostreida</taxon>
        <taxon>Ostreoidea</taxon>
        <taxon>Ostreidae</taxon>
        <taxon>Magallana</taxon>
    </lineage>
</organism>
<dbReference type="AlphaFoldDB" id="A0A8W8MSR1"/>
<feature type="signal peptide" evidence="2">
    <location>
        <begin position="1"/>
        <end position="25"/>
    </location>
</feature>
<dbReference type="Proteomes" id="UP000005408">
    <property type="component" value="Unassembled WGS sequence"/>
</dbReference>